<feature type="domain" description="BPL/LPL catalytic" evidence="1">
    <location>
        <begin position="46"/>
        <end position="233"/>
    </location>
</feature>
<name>D6CRI1_THIA3</name>
<dbReference type="InterPro" id="IPR004143">
    <property type="entry name" value="BPL_LPL_catalytic"/>
</dbReference>
<dbReference type="RefSeq" id="WP_013104601.1">
    <property type="nucleotide sequence ID" value="NZ_CTRK01000064.1"/>
</dbReference>
<dbReference type="EMBL" id="FP475956">
    <property type="protein sequence ID" value="CAZ87222.1"/>
    <property type="molecule type" value="Genomic_DNA"/>
</dbReference>
<reference key="1">
    <citation type="submission" date="2009-07" db="EMBL/GenBank/DDBJ databases">
        <authorList>
            <person name="Genoscope - CEA"/>
        </authorList>
    </citation>
    <scope>NUCLEOTIDE SEQUENCE</scope>
    <source>
        <strain>3As</strain>
    </source>
</reference>
<dbReference type="PROSITE" id="PS51733">
    <property type="entry name" value="BPL_LPL_CATALYTIC"/>
    <property type="match status" value="1"/>
</dbReference>
<organism evidence="2 4">
    <name type="scientific">Thiomonas arsenitoxydans (strain DSM 22701 / CIP 110005 / 3As)</name>
    <dbReference type="NCBI Taxonomy" id="426114"/>
    <lineage>
        <taxon>Bacteria</taxon>
        <taxon>Pseudomonadati</taxon>
        <taxon>Pseudomonadota</taxon>
        <taxon>Betaproteobacteria</taxon>
        <taxon>Burkholderiales</taxon>
        <taxon>Thiomonas</taxon>
    </lineage>
</organism>
<evidence type="ECO:0000259" key="1">
    <source>
        <dbReference type="PROSITE" id="PS51733"/>
    </source>
</evidence>
<accession>D6CRI1</accession>
<dbReference type="EMBL" id="CTRI01000006">
    <property type="protein sequence ID" value="CQR30230.1"/>
    <property type="molecule type" value="Genomic_DNA"/>
</dbReference>
<dbReference type="InterPro" id="IPR050664">
    <property type="entry name" value="Octanoyltrans_LipM/LipL"/>
</dbReference>
<evidence type="ECO:0000313" key="3">
    <source>
        <dbReference type="EMBL" id="CQR30230.1"/>
    </source>
</evidence>
<evidence type="ECO:0000313" key="5">
    <source>
        <dbReference type="Proteomes" id="UP000078599"/>
    </source>
</evidence>
<reference evidence="2" key="3">
    <citation type="submission" date="2010-07" db="EMBL/GenBank/DDBJ databases">
        <authorList>
            <person name="Genoscope - CEA"/>
        </authorList>
    </citation>
    <scope>NUCLEOTIDE SEQUENCE</scope>
    <source>
        <strain evidence="2">3As</strain>
    </source>
</reference>
<dbReference type="KEGG" id="thi:THI_0479"/>
<dbReference type="Proteomes" id="UP000078599">
    <property type="component" value="Unassembled WGS sequence"/>
</dbReference>
<reference evidence="4" key="2">
    <citation type="journal article" date="2010" name="PLoS Genet.">
        <title>Structure, function, and evolution of the Thiomonas spp. genome.</title>
        <authorList>
            <person name="Arsene-Ploetze F."/>
            <person name="Koechler S."/>
            <person name="Marchal M."/>
            <person name="Coppee J.Y."/>
            <person name="Chandler M."/>
            <person name="Bonnefoy V."/>
            <person name="Brochier-Armanet C."/>
            <person name="Barakat M."/>
            <person name="Barbe V."/>
            <person name="Battaglia-Brunet F."/>
            <person name="Bruneel O."/>
            <person name="Bryan C.G."/>
            <person name="Cleiss-Arnold J."/>
            <person name="Cruveiller S."/>
            <person name="Erhardt M."/>
            <person name="Heinrich-Salmeron A."/>
            <person name="Hommais F."/>
            <person name="Joulian C."/>
            <person name="Krin E."/>
            <person name="Lieutaud A."/>
            <person name="Lievremont D."/>
            <person name="Michel C."/>
            <person name="Muller D."/>
            <person name="Ortet P."/>
            <person name="Proux C."/>
            <person name="Siguier P."/>
            <person name="Roche D."/>
            <person name="Rouy Z."/>
            <person name="Salvignol G."/>
            <person name="Slyemi D."/>
            <person name="Talla E."/>
            <person name="Weiss S."/>
            <person name="Weissenbach J."/>
            <person name="Medigue C."/>
            <person name="Bertin P.N."/>
        </authorList>
    </citation>
    <scope>NUCLEOTIDE SEQUENCE [LARGE SCALE GENOMIC DNA]</scope>
    <source>
        <strain evidence="4">DSM 22701 / CIP 110005 / 3As</strain>
    </source>
</reference>
<sequence length="254" mass="26756">MAMADVQVPRLGTALPLLSPRAFTVHDTPLLHGVASEAQWMADTAATGRAQVHLWSAPASLVVPRSYERLARWAAACSTSAAAGWPVQVRSSGGGVVPQGPGVLNLSLTWPSTSAIPKDTDAVYQTLCHRLAVAFAQCGVLVVPQGVNGSFCDGRFNLAFEGRKLVGTAQSWRRIGHAPIVLAHAVILVDCDAQELTARANAFEAASGSDRRYRADALTSLAKAWRAAHPGAQVPSDLSSQWVGALAYALTQVI</sequence>
<dbReference type="HOGENOM" id="CLU_084176_0_0_4"/>
<dbReference type="Gene3D" id="3.30.930.10">
    <property type="entry name" value="Bira Bifunctional Protein, Domain 2"/>
    <property type="match status" value="1"/>
</dbReference>
<keyword evidence="5" id="KW-1185">Reference proteome</keyword>
<dbReference type="GO" id="GO:0016874">
    <property type="term" value="F:ligase activity"/>
    <property type="evidence" value="ECO:0007669"/>
    <property type="project" value="UniProtKB-KW"/>
</dbReference>
<gene>
    <name evidence="2" type="ordered locus">THI_0479</name>
    <name evidence="3" type="ORF">THICB1_140036</name>
</gene>
<reference evidence="3 5" key="4">
    <citation type="submission" date="2015-03" db="EMBL/GenBank/DDBJ databases">
        <authorList>
            <person name="Regsiter A."/>
            <person name="william w."/>
        </authorList>
    </citation>
    <scope>NUCLEOTIDE SEQUENCE [LARGE SCALE GENOMIC DNA]</scope>
    <source>
        <strain evidence="3 5">CB1</strain>
    </source>
</reference>
<proteinExistence type="predicted"/>
<dbReference type="SUPFAM" id="SSF55681">
    <property type="entry name" value="Class II aaRS and biotin synthetases"/>
    <property type="match status" value="1"/>
</dbReference>
<evidence type="ECO:0000313" key="4">
    <source>
        <dbReference type="Proteomes" id="UP000002372"/>
    </source>
</evidence>
<dbReference type="AlphaFoldDB" id="D6CRI1"/>
<protein>
    <submittedName>
        <fullName evidence="2">Lipoate-protein ligase A</fullName>
    </submittedName>
</protein>
<evidence type="ECO:0000313" key="2">
    <source>
        <dbReference type="EMBL" id="CAZ87222.1"/>
    </source>
</evidence>
<dbReference type="PANTHER" id="PTHR43679">
    <property type="entry name" value="OCTANOYLTRANSFERASE LIPM-RELATED"/>
    <property type="match status" value="1"/>
</dbReference>
<keyword evidence="2" id="KW-0436">Ligase</keyword>
<dbReference type="eggNOG" id="COG0095">
    <property type="taxonomic scope" value="Bacteria"/>
</dbReference>
<dbReference type="Proteomes" id="UP000002372">
    <property type="component" value="Chromosome"/>
</dbReference>
<dbReference type="PANTHER" id="PTHR43679:SF2">
    <property type="entry name" value="OCTANOYL-[GCVH]:PROTEIN N-OCTANOYLTRANSFERASE"/>
    <property type="match status" value="1"/>
</dbReference>
<dbReference type="InterPro" id="IPR045864">
    <property type="entry name" value="aa-tRNA-synth_II/BPL/LPL"/>
</dbReference>
<dbReference type="Pfam" id="PF21948">
    <property type="entry name" value="LplA-B_cat"/>
    <property type="match status" value="1"/>
</dbReference>